<dbReference type="EMBL" id="JRLX01000011">
    <property type="protein sequence ID" value="KGO86302.1"/>
    <property type="molecule type" value="Genomic_DNA"/>
</dbReference>
<sequence>MKKIVFFLTFAALAITGCSSDDNANIEIFAETPDFIGTWIESGPNPSNNTLIFTATTVEIYSRLFENSNTYNYTFENNTLHLTLPGSNYTSPHNVTPVNHSIMKLSNMYIQDASINSPPILTTFEKQYPL</sequence>
<proteinExistence type="predicted"/>
<comment type="caution">
    <text evidence="1">The sequence shown here is derived from an EMBL/GenBank/DDBJ whole genome shotgun (WGS) entry which is preliminary data.</text>
</comment>
<evidence type="ECO:0000313" key="1">
    <source>
        <dbReference type="EMBL" id="KGO86302.1"/>
    </source>
</evidence>
<organism evidence="1 2">
    <name type="scientific">Flavobacterium rivuli WB 3.3-2 = DSM 21788</name>
    <dbReference type="NCBI Taxonomy" id="1121895"/>
    <lineage>
        <taxon>Bacteria</taxon>
        <taxon>Pseudomonadati</taxon>
        <taxon>Bacteroidota</taxon>
        <taxon>Flavobacteriia</taxon>
        <taxon>Flavobacteriales</taxon>
        <taxon>Flavobacteriaceae</taxon>
        <taxon>Flavobacterium</taxon>
    </lineage>
</organism>
<evidence type="ECO:0008006" key="3">
    <source>
        <dbReference type="Google" id="ProtNLM"/>
    </source>
</evidence>
<dbReference type="STRING" id="1121895.GCA_000378485_00770"/>
<gene>
    <name evidence="1" type="ORF">Q765_12050</name>
</gene>
<reference evidence="1 2" key="1">
    <citation type="submission" date="2013-09" db="EMBL/GenBank/DDBJ databases">
        <authorList>
            <person name="Zeng Z."/>
            <person name="Chen C."/>
        </authorList>
    </citation>
    <scope>NUCLEOTIDE SEQUENCE [LARGE SCALE GENOMIC DNA]</scope>
    <source>
        <strain evidence="1 2">WB 3.3-2</strain>
    </source>
</reference>
<name>A0A0A2M0Z6_9FLAO</name>
<accession>A0A0A2M0Z6</accession>
<dbReference type="AlphaFoldDB" id="A0A0A2M0Z6"/>
<evidence type="ECO:0000313" key="2">
    <source>
        <dbReference type="Proteomes" id="UP000030152"/>
    </source>
</evidence>
<dbReference type="PROSITE" id="PS51257">
    <property type="entry name" value="PROKAR_LIPOPROTEIN"/>
    <property type="match status" value="1"/>
</dbReference>
<keyword evidence="2" id="KW-1185">Reference proteome</keyword>
<protein>
    <recommendedName>
        <fullName evidence="3">Lipocalin-like domain-containing protein</fullName>
    </recommendedName>
</protein>
<dbReference type="RefSeq" id="WP_020211899.1">
    <property type="nucleotide sequence ID" value="NZ_JRLX01000011.1"/>
</dbReference>
<dbReference type="Proteomes" id="UP000030152">
    <property type="component" value="Unassembled WGS sequence"/>
</dbReference>